<evidence type="ECO:0000313" key="2">
    <source>
        <dbReference type="EMBL" id="MCD7471053.1"/>
    </source>
</evidence>
<accession>A0ABS8TIL4</accession>
<keyword evidence="3" id="KW-1185">Reference proteome</keyword>
<evidence type="ECO:0000313" key="3">
    <source>
        <dbReference type="Proteomes" id="UP000823775"/>
    </source>
</evidence>
<dbReference type="Gene3D" id="3.90.1150.10">
    <property type="entry name" value="Aspartate Aminotransferase, domain 1"/>
    <property type="match status" value="1"/>
</dbReference>
<dbReference type="Proteomes" id="UP000823775">
    <property type="component" value="Unassembled WGS sequence"/>
</dbReference>
<proteinExistence type="predicted"/>
<comment type="caution">
    <text evidence="2">The sequence shown here is derived from an EMBL/GenBank/DDBJ whole genome shotgun (WGS) entry which is preliminary data.</text>
</comment>
<organism evidence="2 3">
    <name type="scientific">Datura stramonium</name>
    <name type="common">Jimsonweed</name>
    <name type="synonym">Common thornapple</name>
    <dbReference type="NCBI Taxonomy" id="4076"/>
    <lineage>
        <taxon>Eukaryota</taxon>
        <taxon>Viridiplantae</taxon>
        <taxon>Streptophyta</taxon>
        <taxon>Embryophyta</taxon>
        <taxon>Tracheophyta</taxon>
        <taxon>Spermatophyta</taxon>
        <taxon>Magnoliopsida</taxon>
        <taxon>eudicotyledons</taxon>
        <taxon>Gunneridae</taxon>
        <taxon>Pentapetalae</taxon>
        <taxon>asterids</taxon>
        <taxon>lamiids</taxon>
        <taxon>Solanales</taxon>
        <taxon>Solanaceae</taxon>
        <taxon>Solanoideae</taxon>
        <taxon>Datureae</taxon>
        <taxon>Datura</taxon>
    </lineage>
</organism>
<name>A0ABS8TIL4_DATST</name>
<dbReference type="EMBL" id="JACEIK010001640">
    <property type="protein sequence ID" value="MCD7471053.1"/>
    <property type="molecule type" value="Genomic_DNA"/>
</dbReference>
<sequence>MSSFGLVSSQTIAFFHAYLRQKVHKEMHLGKSEEAKGNDMKVALRPSKCRHEASTELNTFDAEMDLWKKIVYDVGLNISPGSSCHYAEPGWFRACSLTCPSHVQLTAIRRIRLLSGPATNTNNQISHQNQQQSNANSRRSHLQMGFRLSFNDRQRER</sequence>
<protein>
    <submittedName>
        <fullName evidence="2">1-aminocyclopropane-1-carboxylate synthase</fullName>
    </submittedName>
</protein>
<feature type="region of interest" description="Disordered" evidence="1">
    <location>
        <begin position="119"/>
        <end position="157"/>
    </location>
</feature>
<feature type="compositionally biased region" description="Low complexity" evidence="1">
    <location>
        <begin position="120"/>
        <end position="137"/>
    </location>
</feature>
<dbReference type="InterPro" id="IPR015422">
    <property type="entry name" value="PyrdxlP-dep_Trfase_small"/>
</dbReference>
<reference evidence="2 3" key="1">
    <citation type="journal article" date="2021" name="BMC Genomics">
        <title>Datura genome reveals duplications of psychoactive alkaloid biosynthetic genes and high mutation rate following tissue culture.</title>
        <authorList>
            <person name="Rajewski A."/>
            <person name="Carter-House D."/>
            <person name="Stajich J."/>
            <person name="Litt A."/>
        </authorList>
    </citation>
    <scope>NUCLEOTIDE SEQUENCE [LARGE SCALE GENOMIC DNA]</scope>
    <source>
        <strain evidence="2">AR-01</strain>
    </source>
</reference>
<gene>
    <name evidence="2" type="primary">ACS4</name>
    <name evidence="2" type="ORF">HAX54_011333</name>
</gene>
<evidence type="ECO:0000256" key="1">
    <source>
        <dbReference type="SAM" id="MobiDB-lite"/>
    </source>
</evidence>